<organism evidence="2 3">
    <name type="scientific">Paramecium pentaurelia</name>
    <dbReference type="NCBI Taxonomy" id="43138"/>
    <lineage>
        <taxon>Eukaryota</taxon>
        <taxon>Sar</taxon>
        <taxon>Alveolata</taxon>
        <taxon>Ciliophora</taxon>
        <taxon>Intramacronucleata</taxon>
        <taxon>Oligohymenophorea</taxon>
        <taxon>Peniculida</taxon>
        <taxon>Parameciidae</taxon>
        <taxon>Paramecium</taxon>
    </lineage>
</organism>
<evidence type="ECO:0000313" key="2">
    <source>
        <dbReference type="EMBL" id="CAD8206934.1"/>
    </source>
</evidence>
<comment type="caution">
    <text evidence="2">The sequence shown here is derived from an EMBL/GenBank/DDBJ whole genome shotgun (WGS) entry which is preliminary data.</text>
</comment>
<protein>
    <submittedName>
        <fullName evidence="2">Uncharacterized protein</fullName>
    </submittedName>
</protein>
<accession>A0A8S1Y581</accession>
<feature type="region of interest" description="Disordered" evidence="1">
    <location>
        <begin position="198"/>
        <end position="220"/>
    </location>
</feature>
<dbReference type="OrthoDB" id="286528at2759"/>
<proteinExistence type="predicted"/>
<dbReference type="EMBL" id="CAJJDO010000145">
    <property type="protein sequence ID" value="CAD8206934.1"/>
    <property type="molecule type" value="Genomic_DNA"/>
</dbReference>
<feature type="compositionally biased region" description="Polar residues" evidence="1">
    <location>
        <begin position="198"/>
        <end position="212"/>
    </location>
</feature>
<name>A0A8S1Y581_9CILI</name>
<dbReference type="AlphaFoldDB" id="A0A8S1Y581"/>
<gene>
    <name evidence="2" type="ORF">PPENT_87.1.T1450129</name>
</gene>
<evidence type="ECO:0000256" key="1">
    <source>
        <dbReference type="SAM" id="MobiDB-lite"/>
    </source>
</evidence>
<reference evidence="2" key="1">
    <citation type="submission" date="2021-01" db="EMBL/GenBank/DDBJ databases">
        <authorList>
            <consortium name="Genoscope - CEA"/>
            <person name="William W."/>
        </authorList>
    </citation>
    <scope>NUCLEOTIDE SEQUENCE</scope>
</reference>
<evidence type="ECO:0000313" key="3">
    <source>
        <dbReference type="Proteomes" id="UP000689195"/>
    </source>
</evidence>
<dbReference type="Proteomes" id="UP000689195">
    <property type="component" value="Unassembled WGS sequence"/>
</dbReference>
<keyword evidence="3" id="KW-1185">Reference proteome</keyword>
<sequence>MINLKKNSDSDIESLIESMLRLMEYMNANPSFKRKMFESFNHEDLNKIQKNLNDKKNITLRKISCLFLCCILQNEENCESFLKLSDLIPVNSKITINGIPEKISKYVSYDTILKLKNAQFQENSLCWYYTYQMAKEQQSSLQFFSLNYSDIRKSITEFVDPLDSIIGIVYEKQRISKTIALNNEISTRDKRNQLQKLSVSPIPKQQQIGSTTNNNNNNNVSQEKYQKRYVISKAQQFNQTYKLQDHSAERKSVNYDILRNKILEQQNTRNTMINQKPNKEIQSTSMELKLRLLKNQ</sequence>